<dbReference type="PRINTS" id="PR00120">
    <property type="entry name" value="HATPASE"/>
</dbReference>
<accession>A0ABV0BNB9</accession>
<dbReference type="Pfam" id="PF00702">
    <property type="entry name" value="Hydrolase"/>
    <property type="match status" value="1"/>
</dbReference>
<dbReference type="Pfam" id="PF00122">
    <property type="entry name" value="E1-E2_ATPase"/>
    <property type="match status" value="1"/>
</dbReference>
<evidence type="ECO:0000256" key="7">
    <source>
        <dbReference type="RuleBase" id="RU362081"/>
    </source>
</evidence>
<feature type="transmembrane region" description="Helical" evidence="7">
    <location>
        <begin position="383"/>
        <end position="405"/>
    </location>
</feature>
<dbReference type="PANTHER" id="PTHR46594:SF4">
    <property type="entry name" value="P-TYPE CATION-TRANSPORTING ATPASE"/>
    <property type="match status" value="1"/>
</dbReference>
<evidence type="ECO:0000256" key="2">
    <source>
        <dbReference type="ARBA" id="ARBA00006024"/>
    </source>
</evidence>
<evidence type="ECO:0000256" key="4">
    <source>
        <dbReference type="ARBA" id="ARBA00022723"/>
    </source>
</evidence>
<keyword evidence="10" id="KW-1185">Reference proteome</keyword>
<dbReference type="Gene3D" id="3.40.50.1000">
    <property type="entry name" value="HAD superfamily/HAD-like"/>
    <property type="match status" value="1"/>
</dbReference>
<dbReference type="SUPFAM" id="SSF55008">
    <property type="entry name" value="HMA, heavy metal-associated domain"/>
    <property type="match status" value="1"/>
</dbReference>
<dbReference type="CDD" id="cd00371">
    <property type="entry name" value="HMA"/>
    <property type="match status" value="1"/>
</dbReference>
<dbReference type="InterPro" id="IPR008250">
    <property type="entry name" value="ATPase_P-typ_transduc_dom_A_sf"/>
</dbReference>
<feature type="transmembrane region" description="Helical" evidence="7">
    <location>
        <begin position="681"/>
        <end position="697"/>
    </location>
</feature>
<comment type="subcellular location">
    <subcellularLocation>
        <location evidence="7">Cell membrane</location>
    </subcellularLocation>
    <subcellularLocation>
        <location evidence="1">Membrane</location>
    </subcellularLocation>
</comment>
<dbReference type="Gene3D" id="3.40.1110.10">
    <property type="entry name" value="Calcium-transporting ATPase, cytoplasmic domain N"/>
    <property type="match status" value="1"/>
</dbReference>
<comment type="similarity">
    <text evidence="2 7">Belongs to the cation transport ATPase (P-type) (TC 3.A.3) family. Type IB subfamily.</text>
</comment>
<evidence type="ECO:0000313" key="10">
    <source>
        <dbReference type="Proteomes" id="UP001418637"/>
    </source>
</evidence>
<protein>
    <submittedName>
        <fullName evidence="9">Heavy metal translocating P-type ATPase</fullName>
    </submittedName>
</protein>
<dbReference type="InterPro" id="IPR036163">
    <property type="entry name" value="HMA_dom_sf"/>
</dbReference>
<dbReference type="Gene3D" id="3.30.70.100">
    <property type="match status" value="1"/>
</dbReference>
<evidence type="ECO:0000259" key="8">
    <source>
        <dbReference type="PROSITE" id="PS50846"/>
    </source>
</evidence>
<sequence>MAEMIDLSLFVQHREDGAVFVELAVDGITGPDAIHEIEGGLERIDGVLDARLNYTNHRVKVAWKADQLDPAIFLTTLKDLGYRAYPHIVRSEEEAEARKEKWLLRCLGIAGFASMNIMLLSISVWAGNASEMSIETRDMFHWISALIALPTIGYAGQPFFRSAFAALRERRLNMDVPIVVAIILAMVMSVYETLNHAQNAYFDSGVMLLFFLLCGRTLEQAMRRKTRAVAGNLAALKSETAYRLDENGQAVLVPVGALQPNDKILVRSGERVPVDGLVVQGTSQIDESMVTGETLPRNIETGATVYAGSSNYGGAITVQATAIGEDTLLDEIERLLEKASSSKSRYIQLADRVGSAYAPVIHTTALITLCIWLMLGASFHDAILTAVAVLIITCPCALALAVPVVQVVASGNMFRAGLLLNAGDAIERLAKVDTVVFDKTGTLTLPELQVANRNDIPADLLEIAARLAISSHHPLSAAVATEAKECQPYDQVEEIAGEGVRAIVNGQEARLGSYGFCGFSEADTHALLKDESISIVAIAYGAQRALLAIHQALRPDAVATLQALRKFGIHDIRIMSGDRPEAVRSIADKLGVADWHGSMKPADKIRAIEELQTKGASVLMVGDGLNDAPALAAASVSLSPISASNLAQVHADAVFLGDRLMPVFQALATARKARSLMRQNLGFALLYNLVAVPLAFLGHVTPLVAALAMSGSSLVVTLNGLRVRRQVGVGTKAQEAGTVKETLINGPLESSV</sequence>
<dbReference type="RefSeq" id="WP_346337698.1">
    <property type="nucleotide sequence ID" value="NZ_JBBYXI010000004.1"/>
</dbReference>
<dbReference type="InterPro" id="IPR059000">
    <property type="entry name" value="ATPase_P-type_domA"/>
</dbReference>
<dbReference type="EMBL" id="JBBYXI010000004">
    <property type="protein sequence ID" value="MEN3931656.1"/>
    <property type="molecule type" value="Genomic_DNA"/>
</dbReference>
<comment type="caution">
    <text evidence="9">The sequence shown here is derived from an EMBL/GenBank/DDBJ whole genome shotgun (WGS) entry which is preliminary data.</text>
</comment>
<dbReference type="InterPro" id="IPR023299">
    <property type="entry name" value="ATPase_P-typ_cyto_dom_N"/>
</dbReference>
<organism evidence="9 10">
    <name type="scientific">Hohaiivirga grylli</name>
    <dbReference type="NCBI Taxonomy" id="3133970"/>
    <lineage>
        <taxon>Bacteria</taxon>
        <taxon>Pseudomonadati</taxon>
        <taxon>Pseudomonadota</taxon>
        <taxon>Alphaproteobacteria</taxon>
        <taxon>Hyphomicrobiales</taxon>
        <taxon>Methylobacteriaceae</taxon>
        <taxon>Hohaiivirga</taxon>
    </lineage>
</organism>
<keyword evidence="7" id="KW-0067">ATP-binding</keyword>
<evidence type="ECO:0000256" key="3">
    <source>
        <dbReference type="ARBA" id="ARBA00022692"/>
    </source>
</evidence>
<evidence type="ECO:0000313" key="9">
    <source>
        <dbReference type="EMBL" id="MEN3931656.1"/>
    </source>
</evidence>
<keyword evidence="4 7" id="KW-0479">Metal-binding</keyword>
<dbReference type="NCBIfam" id="TIGR01525">
    <property type="entry name" value="ATPase-IB_hvy"/>
    <property type="match status" value="1"/>
</dbReference>
<dbReference type="InterPro" id="IPR023214">
    <property type="entry name" value="HAD_sf"/>
</dbReference>
<dbReference type="PROSITE" id="PS50846">
    <property type="entry name" value="HMA_2"/>
    <property type="match status" value="1"/>
</dbReference>
<feature type="domain" description="HMA" evidence="8">
    <location>
        <begin position="19"/>
        <end position="85"/>
    </location>
</feature>
<feature type="transmembrane region" description="Helical" evidence="7">
    <location>
        <begin position="102"/>
        <end position="127"/>
    </location>
</feature>
<feature type="transmembrane region" description="Helical" evidence="7">
    <location>
        <begin position="139"/>
        <end position="160"/>
    </location>
</feature>
<dbReference type="Gene3D" id="2.70.150.10">
    <property type="entry name" value="Calcium-transporting ATPase, cytoplasmic transduction domain A"/>
    <property type="match status" value="1"/>
</dbReference>
<dbReference type="InterPro" id="IPR023298">
    <property type="entry name" value="ATPase_P-typ_TM_dom_sf"/>
</dbReference>
<evidence type="ECO:0000256" key="6">
    <source>
        <dbReference type="ARBA" id="ARBA00023136"/>
    </source>
</evidence>
<dbReference type="NCBIfam" id="TIGR01494">
    <property type="entry name" value="ATPase_P-type"/>
    <property type="match status" value="1"/>
</dbReference>
<feature type="transmembrane region" description="Helical" evidence="7">
    <location>
        <begin position="172"/>
        <end position="194"/>
    </location>
</feature>
<dbReference type="InterPro" id="IPR027256">
    <property type="entry name" value="P-typ_ATPase_IB"/>
</dbReference>
<name>A0ABV0BNB9_9HYPH</name>
<dbReference type="InterPro" id="IPR036412">
    <property type="entry name" value="HAD-like_sf"/>
</dbReference>
<dbReference type="NCBIfam" id="TIGR01511">
    <property type="entry name" value="ATPase-IB1_Cu"/>
    <property type="match status" value="1"/>
</dbReference>
<keyword evidence="5 7" id="KW-1133">Transmembrane helix</keyword>
<dbReference type="Proteomes" id="UP001418637">
    <property type="component" value="Unassembled WGS sequence"/>
</dbReference>
<dbReference type="InterPro" id="IPR006121">
    <property type="entry name" value="HMA_dom"/>
</dbReference>
<gene>
    <name evidence="9" type="ORF">WJT86_11385</name>
</gene>
<dbReference type="InterPro" id="IPR001757">
    <property type="entry name" value="P_typ_ATPase"/>
</dbReference>
<dbReference type="PRINTS" id="PR00119">
    <property type="entry name" value="CATATPASE"/>
</dbReference>
<feature type="transmembrane region" description="Helical" evidence="7">
    <location>
        <begin position="200"/>
        <end position="218"/>
    </location>
</feature>
<evidence type="ECO:0000256" key="1">
    <source>
        <dbReference type="ARBA" id="ARBA00004370"/>
    </source>
</evidence>
<dbReference type="SUPFAM" id="SSF81653">
    <property type="entry name" value="Calcium ATPase, transduction domain A"/>
    <property type="match status" value="1"/>
</dbReference>
<dbReference type="PANTHER" id="PTHR46594">
    <property type="entry name" value="P-TYPE CATION-TRANSPORTING ATPASE"/>
    <property type="match status" value="1"/>
</dbReference>
<keyword evidence="7" id="KW-0547">Nucleotide-binding</keyword>
<dbReference type="NCBIfam" id="TIGR01512">
    <property type="entry name" value="ATPase-IB2_Cd"/>
    <property type="match status" value="1"/>
</dbReference>
<dbReference type="SUPFAM" id="SSF81665">
    <property type="entry name" value="Calcium ATPase, transmembrane domain M"/>
    <property type="match status" value="1"/>
</dbReference>
<keyword evidence="6 7" id="KW-0472">Membrane</keyword>
<feature type="transmembrane region" description="Helical" evidence="7">
    <location>
        <begin position="356"/>
        <end position="377"/>
    </location>
</feature>
<keyword evidence="3 7" id="KW-0812">Transmembrane</keyword>
<reference evidence="9 10" key="1">
    <citation type="submission" date="2024-04" db="EMBL/GenBank/DDBJ databases">
        <title>A novel species isolated from cricket.</title>
        <authorList>
            <person name="Wang H.-C."/>
        </authorList>
    </citation>
    <scope>NUCLEOTIDE SEQUENCE [LARGE SCALE GENOMIC DNA]</scope>
    <source>
        <strain evidence="9 10">WL0021</strain>
    </source>
</reference>
<dbReference type="PROSITE" id="PS00154">
    <property type="entry name" value="ATPASE_E1_E2"/>
    <property type="match status" value="1"/>
</dbReference>
<evidence type="ECO:0000256" key="5">
    <source>
        <dbReference type="ARBA" id="ARBA00022989"/>
    </source>
</evidence>
<dbReference type="SUPFAM" id="SSF56784">
    <property type="entry name" value="HAD-like"/>
    <property type="match status" value="1"/>
</dbReference>
<proteinExistence type="inferred from homology"/>
<keyword evidence="7" id="KW-1003">Cell membrane</keyword>
<dbReference type="InterPro" id="IPR018303">
    <property type="entry name" value="ATPase_P-typ_P_site"/>
</dbReference>